<evidence type="ECO:0000313" key="1">
    <source>
        <dbReference type="EMBL" id="KAE8056216.1"/>
    </source>
</evidence>
<accession>A0A5N6R5Q2</accession>
<protein>
    <submittedName>
        <fullName evidence="1">Uncharacterized protein</fullName>
    </submittedName>
</protein>
<gene>
    <name evidence="1" type="ORF">FH972_013007</name>
</gene>
<dbReference type="EMBL" id="CM017325">
    <property type="protein sequence ID" value="KAE8056216.1"/>
    <property type="molecule type" value="Genomic_DNA"/>
</dbReference>
<dbReference type="AlphaFoldDB" id="A0A5N6R5Q2"/>
<name>A0A5N6R5Q2_9ROSI</name>
<reference evidence="1 2" key="1">
    <citation type="submission" date="2019-06" db="EMBL/GenBank/DDBJ databases">
        <title>A chromosomal-level reference genome of Carpinus fangiana (Coryloideae, Betulaceae).</title>
        <authorList>
            <person name="Yang X."/>
            <person name="Wang Z."/>
            <person name="Zhang L."/>
            <person name="Hao G."/>
            <person name="Liu J."/>
            <person name="Yang Y."/>
        </authorList>
    </citation>
    <scope>NUCLEOTIDE SEQUENCE [LARGE SCALE GENOMIC DNA]</scope>
    <source>
        <strain evidence="1">Cfa_2016G</strain>
        <tissue evidence="1">Leaf</tissue>
    </source>
</reference>
<keyword evidence="2" id="KW-1185">Reference proteome</keyword>
<proteinExistence type="predicted"/>
<dbReference type="Proteomes" id="UP000327013">
    <property type="component" value="Chromosome 5"/>
</dbReference>
<evidence type="ECO:0000313" key="2">
    <source>
        <dbReference type="Proteomes" id="UP000327013"/>
    </source>
</evidence>
<sequence>MNLTRNLEPVSRGTSIGHNAFDENGMSVYQRHEDHRHKALDVSDLDGSGVEDLDGVRVMRVEGFPHQTHHFPIADGAGVVLDSDYIRDYKSQHVSLGGRLQQQILGGRKLIWVGVGLLPVFKTQKKAYWVFIFHGKIHRR</sequence>
<organism evidence="1 2">
    <name type="scientific">Carpinus fangiana</name>
    <dbReference type="NCBI Taxonomy" id="176857"/>
    <lineage>
        <taxon>Eukaryota</taxon>
        <taxon>Viridiplantae</taxon>
        <taxon>Streptophyta</taxon>
        <taxon>Embryophyta</taxon>
        <taxon>Tracheophyta</taxon>
        <taxon>Spermatophyta</taxon>
        <taxon>Magnoliopsida</taxon>
        <taxon>eudicotyledons</taxon>
        <taxon>Gunneridae</taxon>
        <taxon>Pentapetalae</taxon>
        <taxon>rosids</taxon>
        <taxon>fabids</taxon>
        <taxon>Fagales</taxon>
        <taxon>Betulaceae</taxon>
        <taxon>Carpinus</taxon>
    </lineage>
</organism>